<dbReference type="SUPFAM" id="SSF53697">
    <property type="entry name" value="SIS domain"/>
    <property type="match status" value="1"/>
</dbReference>
<name>A0A396S578_9BACL</name>
<organism evidence="6 7">
    <name type="scientific">Ureibacillus yapensis</name>
    <dbReference type="NCBI Taxonomy" id="2304605"/>
    <lineage>
        <taxon>Bacteria</taxon>
        <taxon>Bacillati</taxon>
        <taxon>Bacillota</taxon>
        <taxon>Bacilli</taxon>
        <taxon>Bacillales</taxon>
        <taxon>Caryophanaceae</taxon>
        <taxon>Ureibacillus</taxon>
    </lineage>
</organism>
<dbReference type="Gene3D" id="1.10.10.10">
    <property type="entry name" value="Winged helix-like DNA-binding domain superfamily/Winged helix DNA-binding domain"/>
    <property type="match status" value="1"/>
</dbReference>
<accession>A0A396S578</accession>
<dbReference type="CDD" id="cd05013">
    <property type="entry name" value="SIS_RpiR"/>
    <property type="match status" value="1"/>
</dbReference>
<dbReference type="GO" id="GO:0003677">
    <property type="term" value="F:DNA binding"/>
    <property type="evidence" value="ECO:0007669"/>
    <property type="project" value="UniProtKB-KW"/>
</dbReference>
<dbReference type="RefSeq" id="WP_118876793.1">
    <property type="nucleotide sequence ID" value="NZ_QWEI01000007.1"/>
</dbReference>
<protein>
    <submittedName>
        <fullName evidence="6">MurR/RpiR family transcriptional regulator</fullName>
    </submittedName>
</protein>
<evidence type="ECO:0000313" key="7">
    <source>
        <dbReference type="Proteomes" id="UP000265692"/>
    </source>
</evidence>
<gene>
    <name evidence="6" type="ORF">D1B33_12780</name>
</gene>
<dbReference type="InterPro" id="IPR009057">
    <property type="entry name" value="Homeodomain-like_sf"/>
</dbReference>
<dbReference type="InterPro" id="IPR001347">
    <property type="entry name" value="SIS_dom"/>
</dbReference>
<dbReference type="PROSITE" id="PS51071">
    <property type="entry name" value="HTH_RPIR"/>
    <property type="match status" value="1"/>
</dbReference>
<dbReference type="PANTHER" id="PTHR30514:SF18">
    <property type="entry name" value="RPIR-FAMILY TRANSCRIPTIONAL REGULATOR"/>
    <property type="match status" value="1"/>
</dbReference>
<dbReference type="GO" id="GO:1901135">
    <property type="term" value="P:carbohydrate derivative metabolic process"/>
    <property type="evidence" value="ECO:0007669"/>
    <property type="project" value="InterPro"/>
</dbReference>
<keyword evidence="3" id="KW-0804">Transcription</keyword>
<dbReference type="InterPro" id="IPR000281">
    <property type="entry name" value="HTH_RpiR"/>
</dbReference>
<feature type="domain" description="SIS" evidence="5">
    <location>
        <begin position="123"/>
        <end position="261"/>
    </location>
</feature>
<dbReference type="GO" id="GO:0003700">
    <property type="term" value="F:DNA-binding transcription factor activity"/>
    <property type="evidence" value="ECO:0007669"/>
    <property type="project" value="InterPro"/>
</dbReference>
<evidence type="ECO:0000259" key="5">
    <source>
        <dbReference type="PROSITE" id="PS51464"/>
    </source>
</evidence>
<dbReference type="Pfam" id="PF01418">
    <property type="entry name" value="HTH_6"/>
    <property type="match status" value="1"/>
</dbReference>
<evidence type="ECO:0000256" key="1">
    <source>
        <dbReference type="ARBA" id="ARBA00023015"/>
    </source>
</evidence>
<comment type="caution">
    <text evidence="6">The sequence shown here is derived from an EMBL/GenBank/DDBJ whole genome shotgun (WGS) entry which is preliminary data.</text>
</comment>
<feature type="domain" description="HTH rpiR-type" evidence="4">
    <location>
        <begin position="1"/>
        <end position="77"/>
    </location>
</feature>
<reference evidence="6 7" key="1">
    <citation type="submission" date="2018-08" db="EMBL/GenBank/DDBJ databases">
        <title>Lysinibacillus sp. YLB-03 draft genome sequence.</title>
        <authorList>
            <person name="Yu L."/>
        </authorList>
    </citation>
    <scope>NUCLEOTIDE SEQUENCE [LARGE SCALE GENOMIC DNA]</scope>
    <source>
        <strain evidence="6 7">YLB-03</strain>
    </source>
</reference>
<dbReference type="Gene3D" id="3.40.50.10490">
    <property type="entry name" value="Glucose-6-phosphate isomerase like protein, domain 1"/>
    <property type="match status" value="1"/>
</dbReference>
<evidence type="ECO:0000313" key="6">
    <source>
        <dbReference type="EMBL" id="RHW34919.1"/>
    </source>
</evidence>
<dbReference type="InterPro" id="IPR036388">
    <property type="entry name" value="WH-like_DNA-bd_sf"/>
</dbReference>
<dbReference type="Pfam" id="PF01380">
    <property type="entry name" value="SIS"/>
    <property type="match status" value="1"/>
</dbReference>
<keyword evidence="2" id="KW-0238">DNA-binding</keyword>
<keyword evidence="7" id="KW-1185">Reference proteome</keyword>
<sequence length="285" mass="32161">MSYCDQIKKRFIRLSRGQRKVAQFVIDNPNVIATHIASDVGKLIGVSESTVIRFCYAMELSGFSELQEKIKQDLMGAGETKKDRPHPLISKKQVNLLIDVMNRDVTSILNTMNIIGEEQFEHAVKLMHESSSLFVLGFRQSSPSASFLTCTLSNYRKHVKQIQHDVESIVQQISHMDENSLLFVIALEHLQEDTITISKLAKDKNVKVIAITHSSISPLRDYADILFTVGTQKTASAETITAAHSLIHALVEGMLAQNRKHYINFQKTNANIESNFPYLEKAQYI</sequence>
<dbReference type="InterPro" id="IPR047640">
    <property type="entry name" value="RpiR-like"/>
</dbReference>
<dbReference type="AlphaFoldDB" id="A0A396S578"/>
<dbReference type="PANTHER" id="PTHR30514">
    <property type="entry name" value="GLUCOKINASE"/>
    <property type="match status" value="1"/>
</dbReference>
<dbReference type="GO" id="GO:0097367">
    <property type="term" value="F:carbohydrate derivative binding"/>
    <property type="evidence" value="ECO:0007669"/>
    <property type="project" value="InterPro"/>
</dbReference>
<evidence type="ECO:0000256" key="2">
    <source>
        <dbReference type="ARBA" id="ARBA00023125"/>
    </source>
</evidence>
<dbReference type="InterPro" id="IPR046348">
    <property type="entry name" value="SIS_dom_sf"/>
</dbReference>
<dbReference type="SUPFAM" id="SSF46689">
    <property type="entry name" value="Homeodomain-like"/>
    <property type="match status" value="1"/>
</dbReference>
<dbReference type="InterPro" id="IPR035472">
    <property type="entry name" value="RpiR-like_SIS"/>
</dbReference>
<evidence type="ECO:0000259" key="4">
    <source>
        <dbReference type="PROSITE" id="PS51071"/>
    </source>
</evidence>
<dbReference type="PROSITE" id="PS51464">
    <property type="entry name" value="SIS"/>
    <property type="match status" value="1"/>
</dbReference>
<dbReference type="EMBL" id="QWEI01000007">
    <property type="protein sequence ID" value="RHW34919.1"/>
    <property type="molecule type" value="Genomic_DNA"/>
</dbReference>
<dbReference type="OrthoDB" id="2930at2"/>
<keyword evidence="1" id="KW-0805">Transcription regulation</keyword>
<evidence type="ECO:0000256" key="3">
    <source>
        <dbReference type="ARBA" id="ARBA00023163"/>
    </source>
</evidence>
<dbReference type="Proteomes" id="UP000265692">
    <property type="component" value="Unassembled WGS sequence"/>
</dbReference>
<proteinExistence type="predicted"/>